<dbReference type="EMBL" id="JAQIZZ010000001">
    <property type="protein sequence ID" value="KAJ5556737.1"/>
    <property type="molecule type" value="Genomic_DNA"/>
</dbReference>
<accession>A0AAD6D8M2</accession>
<keyword evidence="3" id="KW-1185">Reference proteome</keyword>
<feature type="transmembrane region" description="Helical" evidence="1">
    <location>
        <begin position="147"/>
        <end position="167"/>
    </location>
</feature>
<protein>
    <submittedName>
        <fullName evidence="2">Uncharacterized protein</fullName>
    </submittedName>
</protein>
<keyword evidence="1" id="KW-0472">Membrane</keyword>
<keyword evidence="1" id="KW-1133">Transmembrane helix</keyword>
<sequence>MNEYDPSRAWRCAIVSLISFSGLSYFSVLVAQVLFFRSPPVGNGVLMTLSMIIFFASIMLWCSSAFFNQIMSTFRKHHRTTSRRSQLELGAVLSVIWTSTLPTVLHLFKSRPSVQVGYTVLLASAFLGSVLDYVASGLDSSLIRIRFPYHCTSLGLLCLAPAAQALFETRPANPTLATEFIRMVVKNCLGAAIYVTSPLERFNILPRLQPSLCVMYLCVIYSLVIYSKALMQTFV</sequence>
<gene>
    <name evidence="2" type="ORF">N7494_000652</name>
</gene>
<feature type="transmembrane region" description="Helical" evidence="1">
    <location>
        <begin position="114"/>
        <end position="135"/>
    </location>
</feature>
<evidence type="ECO:0000313" key="3">
    <source>
        <dbReference type="Proteomes" id="UP001220324"/>
    </source>
</evidence>
<feature type="transmembrane region" description="Helical" evidence="1">
    <location>
        <begin position="87"/>
        <end position="108"/>
    </location>
</feature>
<feature type="transmembrane region" description="Helical" evidence="1">
    <location>
        <begin position="12"/>
        <end position="35"/>
    </location>
</feature>
<dbReference type="Proteomes" id="UP001220324">
    <property type="component" value="Unassembled WGS sequence"/>
</dbReference>
<feature type="transmembrane region" description="Helical" evidence="1">
    <location>
        <begin position="208"/>
        <end position="226"/>
    </location>
</feature>
<dbReference type="AlphaFoldDB" id="A0AAD6D8M2"/>
<keyword evidence="1" id="KW-0812">Transmembrane</keyword>
<comment type="caution">
    <text evidence="2">The sequence shown here is derived from an EMBL/GenBank/DDBJ whole genome shotgun (WGS) entry which is preliminary data.</text>
</comment>
<feature type="transmembrane region" description="Helical" evidence="1">
    <location>
        <begin position="47"/>
        <end position="67"/>
    </location>
</feature>
<evidence type="ECO:0000313" key="2">
    <source>
        <dbReference type="EMBL" id="KAJ5556737.1"/>
    </source>
</evidence>
<reference evidence="2 3" key="1">
    <citation type="journal article" date="2023" name="IMA Fungus">
        <title>Comparative genomic study of the Penicillium genus elucidates a diverse pangenome and 15 lateral gene transfer events.</title>
        <authorList>
            <person name="Petersen C."/>
            <person name="Sorensen T."/>
            <person name="Nielsen M.R."/>
            <person name="Sondergaard T.E."/>
            <person name="Sorensen J.L."/>
            <person name="Fitzpatrick D.A."/>
            <person name="Frisvad J.C."/>
            <person name="Nielsen K.L."/>
        </authorList>
    </citation>
    <scope>NUCLEOTIDE SEQUENCE [LARGE SCALE GENOMIC DNA]</scope>
    <source>
        <strain evidence="2 3">IBT 35679</strain>
    </source>
</reference>
<evidence type="ECO:0000256" key="1">
    <source>
        <dbReference type="SAM" id="Phobius"/>
    </source>
</evidence>
<name>A0AAD6D8M2_9EURO</name>
<organism evidence="2 3">
    <name type="scientific">Penicillium frequentans</name>
    <dbReference type="NCBI Taxonomy" id="3151616"/>
    <lineage>
        <taxon>Eukaryota</taxon>
        <taxon>Fungi</taxon>
        <taxon>Dikarya</taxon>
        <taxon>Ascomycota</taxon>
        <taxon>Pezizomycotina</taxon>
        <taxon>Eurotiomycetes</taxon>
        <taxon>Eurotiomycetidae</taxon>
        <taxon>Eurotiales</taxon>
        <taxon>Aspergillaceae</taxon>
        <taxon>Penicillium</taxon>
    </lineage>
</organism>
<proteinExistence type="predicted"/>